<dbReference type="Proteomes" id="UP000605099">
    <property type="component" value="Unassembled WGS sequence"/>
</dbReference>
<accession>A0ABQ2JXH0</accession>
<feature type="region of interest" description="Disordered" evidence="1">
    <location>
        <begin position="1"/>
        <end position="58"/>
    </location>
</feature>
<proteinExistence type="predicted"/>
<dbReference type="EMBL" id="BMLK01000020">
    <property type="protein sequence ID" value="GGN57656.1"/>
    <property type="molecule type" value="Genomic_DNA"/>
</dbReference>
<organism evidence="2 3">
    <name type="scientific">Novosphingobium indicum</name>
    <dbReference type="NCBI Taxonomy" id="462949"/>
    <lineage>
        <taxon>Bacteria</taxon>
        <taxon>Pseudomonadati</taxon>
        <taxon>Pseudomonadota</taxon>
        <taxon>Alphaproteobacteria</taxon>
        <taxon>Sphingomonadales</taxon>
        <taxon>Sphingomonadaceae</taxon>
        <taxon>Novosphingobium</taxon>
    </lineage>
</organism>
<evidence type="ECO:0008006" key="4">
    <source>
        <dbReference type="Google" id="ProtNLM"/>
    </source>
</evidence>
<gene>
    <name evidence="2" type="ORF">GCM10011349_36410</name>
</gene>
<sequence>MLTGAANAAGGTVLSKTQEITPRHDAPARTGPWHSEVTVPATGIHAGRGNTEREQEGRVPLSCARSVTLCPKSPIRARSGRCPRYPLVHLFPLCRSRTARMP</sequence>
<evidence type="ECO:0000256" key="1">
    <source>
        <dbReference type="SAM" id="MobiDB-lite"/>
    </source>
</evidence>
<protein>
    <recommendedName>
        <fullName evidence="4">Secreted protein</fullName>
    </recommendedName>
</protein>
<comment type="caution">
    <text evidence="2">The sequence shown here is derived from an EMBL/GenBank/DDBJ whole genome shotgun (WGS) entry which is preliminary data.</text>
</comment>
<reference evidence="3" key="1">
    <citation type="journal article" date="2019" name="Int. J. Syst. Evol. Microbiol.">
        <title>The Global Catalogue of Microorganisms (GCM) 10K type strain sequencing project: providing services to taxonomists for standard genome sequencing and annotation.</title>
        <authorList>
            <consortium name="The Broad Institute Genomics Platform"/>
            <consortium name="The Broad Institute Genome Sequencing Center for Infectious Disease"/>
            <person name="Wu L."/>
            <person name="Ma J."/>
        </authorList>
    </citation>
    <scope>NUCLEOTIDE SEQUENCE [LARGE SCALE GENOMIC DNA]</scope>
    <source>
        <strain evidence="3">CGMCC 1.6784</strain>
    </source>
</reference>
<evidence type="ECO:0000313" key="2">
    <source>
        <dbReference type="EMBL" id="GGN57656.1"/>
    </source>
</evidence>
<name>A0ABQ2JXH0_9SPHN</name>
<evidence type="ECO:0000313" key="3">
    <source>
        <dbReference type="Proteomes" id="UP000605099"/>
    </source>
</evidence>
<keyword evidence="3" id="KW-1185">Reference proteome</keyword>